<proteinExistence type="predicted"/>
<keyword evidence="2" id="KW-1185">Reference proteome</keyword>
<protein>
    <submittedName>
        <fullName evidence="1">Uncharacterized protein</fullName>
    </submittedName>
</protein>
<reference evidence="1 2" key="1">
    <citation type="submission" date="2020-09" db="EMBL/GenBank/DDBJ databases">
        <title>De no assembly of potato wild relative species, Solanum commersonii.</title>
        <authorList>
            <person name="Cho K."/>
        </authorList>
    </citation>
    <scope>NUCLEOTIDE SEQUENCE [LARGE SCALE GENOMIC DNA]</scope>
    <source>
        <strain evidence="1">LZ3.2</strain>
        <tissue evidence="1">Leaf</tissue>
    </source>
</reference>
<dbReference type="EMBL" id="JACXVP010000010">
    <property type="protein sequence ID" value="KAG5582225.1"/>
    <property type="molecule type" value="Genomic_DNA"/>
</dbReference>
<comment type="caution">
    <text evidence="1">The sequence shown here is derived from an EMBL/GenBank/DDBJ whole genome shotgun (WGS) entry which is preliminary data.</text>
</comment>
<gene>
    <name evidence="1" type="ORF">H5410_052852</name>
</gene>
<evidence type="ECO:0000313" key="2">
    <source>
        <dbReference type="Proteomes" id="UP000824120"/>
    </source>
</evidence>
<sequence>MTTHELAVNQVDNMQGLVDNLGCKVASLPTKYLGMPLGAKNKELEPATDTTICTYLEPRGWDLMFGRALNDQEVERVAGLLHALN</sequence>
<evidence type="ECO:0000313" key="1">
    <source>
        <dbReference type="EMBL" id="KAG5582225.1"/>
    </source>
</evidence>
<dbReference type="OrthoDB" id="1306001at2759"/>
<dbReference type="AlphaFoldDB" id="A0A9J5X1Y7"/>
<accession>A0A9J5X1Y7</accession>
<dbReference type="Proteomes" id="UP000824120">
    <property type="component" value="Chromosome 10"/>
</dbReference>
<organism evidence="1 2">
    <name type="scientific">Solanum commersonii</name>
    <name type="common">Commerson's wild potato</name>
    <name type="synonym">Commerson's nightshade</name>
    <dbReference type="NCBI Taxonomy" id="4109"/>
    <lineage>
        <taxon>Eukaryota</taxon>
        <taxon>Viridiplantae</taxon>
        <taxon>Streptophyta</taxon>
        <taxon>Embryophyta</taxon>
        <taxon>Tracheophyta</taxon>
        <taxon>Spermatophyta</taxon>
        <taxon>Magnoliopsida</taxon>
        <taxon>eudicotyledons</taxon>
        <taxon>Gunneridae</taxon>
        <taxon>Pentapetalae</taxon>
        <taxon>asterids</taxon>
        <taxon>lamiids</taxon>
        <taxon>Solanales</taxon>
        <taxon>Solanaceae</taxon>
        <taxon>Solanoideae</taxon>
        <taxon>Solaneae</taxon>
        <taxon>Solanum</taxon>
    </lineage>
</organism>
<name>A0A9J5X1Y7_SOLCO</name>